<evidence type="ECO:0000313" key="2">
    <source>
        <dbReference type="Proteomes" id="UP000190027"/>
    </source>
</evidence>
<dbReference type="Proteomes" id="UP000190027">
    <property type="component" value="Unassembled WGS sequence"/>
</dbReference>
<sequence>MIFSEYLEKIEGYVRSGDLAFEFENGEEEQRGEILDFLERLMDLAEECDELATRLIFKDAYMERAEVEE</sequence>
<name>A0A1T4Y596_9BACT</name>
<gene>
    <name evidence="1" type="ORF">SAMN02745704_02736</name>
</gene>
<protein>
    <submittedName>
        <fullName evidence="1">Uncharacterized protein</fullName>
    </submittedName>
</protein>
<dbReference type="STRING" id="1121449.SAMN02745704_02736"/>
<dbReference type="RefSeq" id="WP_078718278.1">
    <property type="nucleotide sequence ID" value="NZ_FUYC01000026.1"/>
</dbReference>
<proteinExistence type="predicted"/>
<accession>A0A1T4Y596</accession>
<keyword evidence="2" id="KW-1185">Reference proteome</keyword>
<dbReference type="EMBL" id="FUYC01000026">
    <property type="protein sequence ID" value="SKA96491.1"/>
    <property type="molecule type" value="Genomic_DNA"/>
</dbReference>
<organism evidence="1 2">
    <name type="scientific">Paucidesulfovibrio gracilis DSM 16080</name>
    <dbReference type="NCBI Taxonomy" id="1121449"/>
    <lineage>
        <taxon>Bacteria</taxon>
        <taxon>Pseudomonadati</taxon>
        <taxon>Thermodesulfobacteriota</taxon>
        <taxon>Desulfovibrionia</taxon>
        <taxon>Desulfovibrionales</taxon>
        <taxon>Desulfovibrionaceae</taxon>
        <taxon>Paucidesulfovibrio</taxon>
    </lineage>
</organism>
<dbReference type="OrthoDB" id="5460574at2"/>
<evidence type="ECO:0000313" key="1">
    <source>
        <dbReference type="EMBL" id="SKA96491.1"/>
    </source>
</evidence>
<dbReference type="AlphaFoldDB" id="A0A1T4Y596"/>
<reference evidence="1 2" key="1">
    <citation type="submission" date="2017-02" db="EMBL/GenBank/DDBJ databases">
        <authorList>
            <person name="Peterson S.W."/>
        </authorList>
    </citation>
    <scope>NUCLEOTIDE SEQUENCE [LARGE SCALE GENOMIC DNA]</scope>
    <source>
        <strain evidence="1 2">DSM 16080</strain>
    </source>
</reference>